<evidence type="ECO:0000313" key="1">
    <source>
        <dbReference type="EMBL" id="BAX25053.1"/>
    </source>
</evidence>
<name>A0A1V1H3P2_9ORYZ</name>
<evidence type="ECO:0000313" key="2">
    <source>
        <dbReference type="EMBL" id="BAX25061.1"/>
    </source>
</evidence>
<proteinExistence type="predicted"/>
<protein>
    <submittedName>
        <fullName evidence="2">Uncharacterized protein</fullName>
    </submittedName>
</protein>
<dbReference type="AlphaFoldDB" id="A0A1V1H3P2"/>
<organism evidence="2">
    <name type="scientific">Oryza alta</name>
    <dbReference type="NCBI Taxonomy" id="52545"/>
    <lineage>
        <taxon>Eukaryota</taxon>
        <taxon>Viridiplantae</taxon>
        <taxon>Streptophyta</taxon>
        <taxon>Embryophyta</taxon>
        <taxon>Tracheophyta</taxon>
        <taxon>Spermatophyta</taxon>
        <taxon>Magnoliopsida</taxon>
        <taxon>Liliopsida</taxon>
        <taxon>Poales</taxon>
        <taxon>Poaceae</taxon>
        <taxon>BOP clade</taxon>
        <taxon>Oryzoideae</taxon>
        <taxon>Oryzeae</taxon>
        <taxon>Oryzinae</taxon>
        <taxon>Oryza</taxon>
    </lineage>
</organism>
<sequence>MPHPYQTRSSLDKLPLMCPTESSKNLAADNLHRPTLTPKLIPLPSRYRLESARGSFARAYVIRGSPLVRAYVIPGLRTSFASGASVSSGIASFDPRGSRGSGRW</sequence>
<dbReference type="EMBL" id="AP011470">
    <property type="protein sequence ID" value="BAX25053.1"/>
    <property type="molecule type" value="Genomic_DNA"/>
</dbReference>
<dbReference type="EMBL" id="AP011471">
    <property type="protein sequence ID" value="BAX25061.1"/>
    <property type="molecule type" value="Genomic_DNA"/>
</dbReference>
<gene>
    <name evidence="2" type="primary">OA_BBa0065J20.11</name>
    <name evidence="1" type="synonym">OA_BBa0050L12.31</name>
</gene>
<reference evidence="2" key="1">
    <citation type="submission" date="2009-05" db="EMBL/GenBank/DDBJ databases">
        <title>Oryza sativa Japonica Group genomic DNA, chromosome 6, BAC clone:KMK0024M20, cultivar:Khau Mac Kho.</title>
        <authorList>
            <person name="Matsumoto T."/>
            <person name="Wu J."/>
            <person name="Kanamori H."/>
        </authorList>
    </citation>
    <scope>NUCLEOTIDE SEQUENCE</scope>
    <source>
        <strain evidence="2">IRGC 105143</strain>
    </source>
</reference>
<accession>A0A1V1H3P2</accession>